<dbReference type="EMBL" id="CAJZBQ010000049">
    <property type="protein sequence ID" value="CAG9329838.1"/>
    <property type="molecule type" value="Genomic_DNA"/>
</dbReference>
<accession>A0AAU9JRH0</accession>
<sequence>MDFDLKCNEKTSSSLIESLNVEEELQLYKHKLQSDEKLDLEELIEGHLILGFFVRRPDFGHLSRLFTLMTIVLFERALEEALISTDSNIVIGEAMGALDFAIYYINNYFVYTILAIIAAVPIEAFMIASLSFKRKQVSNWATASFVVGILVMIISAIGIFFMSPQAGNEWNRLWAVSFMVGILLEVSIIESFFMFARYFFIQSFGHIEK</sequence>
<comment type="caution">
    <text evidence="2">The sequence shown here is derived from an EMBL/GenBank/DDBJ whole genome shotgun (WGS) entry which is preliminary data.</text>
</comment>
<protein>
    <submittedName>
        <fullName evidence="2">Uncharacterized protein</fullName>
    </submittedName>
</protein>
<proteinExistence type="predicted"/>
<keyword evidence="1" id="KW-0812">Transmembrane</keyword>
<feature type="transmembrane region" description="Helical" evidence="1">
    <location>
        <begin position="108"/>
        <end position="128"/>
    </location>
</feature>
<organism evidence="2 3">
    <name type="scientific">Blepharisma stoltei</name>
    <dbReference type="NCBI Taxonomy" id="1481888"/>
    <lineage>
        <taxon>Eukaryota</taxon>
        <taxon>Sar</taxon>
        <taxon>Alveolata</taxon>
        <taxon>Ciliophora</taxon>
        <taxon>Postciliodesmatophora</taxon>
        <taxon>Heterotrichea</taxon>
        <taxon>Heterotrichida</taxon>
        <taxon>Blepharismidae</taxon>
        <taxon>Blepharisma</taxon>
    </lineage>
</organism>
<reference evidence="2" key="1">
    <citation type="submission" date="2021-09" db="EMBL/GenBank/DDBJ databases">
        <authorList>
            <consortium name="AG Swart"/>
            <person name="Singh M."/>
            <person name="Singh A."/>
            <person name="Seah K."/>
            <person name="Emmerich C."/>
        </authorList>
    </citation>
    <scope>NUCLEOTIDE SEQUENCE</scope>
    <source>
        <strain evidence="2">ATCC30299</strain>
    </source>
</reference>
<evidence type="ECO:0000256" key="1">
    <source>
        <dbReference type="SAM" id="Phobius"/>
    </source>
</evidence>
<evidence type="ECO:0000313" key="3">
    <source>
        <dbReference type="Proteomes" id="UP001162131"/>
    </source>
</evidence>
<gene>
    <name evidence="2" type="ORF">BSTOLATCC_MIC49879</name>
</gene>
<dbReference type="AlphaFoldDB" id="A0AAU9JRH0"/>
<keyword evidence="3" id="KW-1185">Reference proteome</keyword>
<name>A0AAU9JRH0_9CILI</name>
<keyword evidence="1" id="KW-0472">Membrane</keyword>
<feature type="transmembrane region" description="Helical" evidence="1">
    <location>
        <begin position="140"/>
        <end position="161"/>
    </location>
</feature>
<evidence type="ECO:0000313" key="2">
    <source>
        <dbReference type="EMBL" id="CAG9329838.1"/>
    </source>
</evidence>
<keyword evidence="1" id="KW-1133">Transmembrane helix</keyword>
<feature type="transmembrane region" description="Helical" evidence="1">
    <location>
        <begin position="173"/>
        <end position="200"/>
    </location>
</feature>
<dbReference type="Proteomes" id="UP001162131">
    <property type="component" value="Unassembled WGS sequence"/>
</dbReference>